<protein>
    <recommendedName>
        <fullName evidence="2">DUF7920 domain-containing protein</fullName>
    </recommendedName>
</protein>
<evidence type="ECO:0000313" key="7">
    <source>
        <dbReference type="Proteomes" id="UP000663829"/>
    </source>
</evidence>
<organism evidence="4 7">
    <name type="scientific">Didymodactylos carnosus</name>
    <dbReference type="NCBI Taxonomy" id="1234261"/>
    <lineage>
        <taxon>Eukaryota</taxon>
        <taxon>Metazoa</taxon>
        <taxon>Spiralia</taxon>
        <taxon>Gnathifera</taxon>
        <taxon>Rotifera</taxon>
        <taxon>Eurotatoria</taxon>
        <taxon>Bdelloidea</taxon>
        <taxon>Philodinida</taxon>
        <taxon>Philodinidae</taxon>
        <taxon>Didymodactylos</taxon>
    </lineage>
</organism>
<name>A0A813QF93_9BILA</name>
<dbReference type="Proteomes" id="UP000663829">
    <property type="component" value="Unassembled WGS sequence"/>
</dbReference>
<keyword evidence="7" id="KW-1185">Reference proteome</keyword>
<dbReference type="OrthoDB" id="430647at2759"/>
<feature type="region of interest" description="Disordered" evidence="1">
    <location>
        <begin position="550"/>
        <end position="569"/>
    </location>
</feature>
<accession>A0A813QF93</accession>
<dbReference type="Proteomes" id="UP000677228">
    <property type="component" value="Unassembled WGS sequence"/>
</dbReference>
<feature type="domain" description="DUF7920" evidence="2">
    <location>
        <begin position="186"/>
        <end position="391"/>
    </location>
</feature>
<evidence type="ECO:0000313" key="4">
    <source>
        <dbReference type="EMBL" id="CAF0766251.1"/>
    </source>
</evidence>
<comment type="caution">
    <text evidence="4">The sequence shown here is derived from an EMBL/GenBank/DDBJ whole genome shotgun (WGS) entry which is preliminary data.</text>
</comment>
<evidence type="ECO:0000313" key="3">
    <source>
        <dbReference type="EMBL" id="CAF0760832.1"/>
    </source>
</evidence>
<evidence type="ECO:0000259" key="2">
    <source>
        <dbReference type="Pfam" id="PF25536"/>
    </source>
</evidence>
<proteinExistence type="predicted"/>
<dbReference type="PANTHER" id="PTHR38566:SF1">
    <property type="entry name" value="CHROMOSOME UNDETERMINED SCAFFOLD_18, WHOLE GENOME SHOTGUN SEQUENCE"/>
    <property type="match status" value="1"/>
</dbReference>
<gene>
    <name evidence="4" type="ORF">GPM918_LOCUS1666</name>
    <name evidence="3" type="ORF">OVA965_LOCUS2541</name>
    <name evidence="6" type="ORF">SRO942_LOCUS1666</name>
    <name evidence="5" type="ORF">TMI583_LOCUS2541</name>
</gene>
<evidence type="ECO:0000313" key="5">
    <source>
        <dbReference type="EMBL" id="CAF3540597.1"/>
    </source>
</evidence>
<dbReference type="EMBL" id="CAJNOQ010000163">
    <property type="protein sequence ID" value="CAF0766251.1"/>
    <property type="molecule type" value="Genomic_DNA"/>
</dbReference>
<dbReference type="InterPro" id="IPR057680">
    <property type="entry name" value="DUF7920"/>
</dbReference>
<sequence length="569" mass="66378">MTSSKVYTNDSPINFDSILWSDIWNYLFTNLQLKRNNNENLIELKTHLTNRISMVQRELSKPTSMVNDYLQWVRSHHKNIKMVTKPIPLSILGSNVREGELIDVRISCRGPDDKYYDRDPLLRQRLPRGCTLINCDLKDEKDKRLDFGLFALRKFTGGLGDDDDRQEDNRAWLNYFLIHPHDAKQIICTQKINGEAAHLSCFSLNNRLILCAGSKNVHLCFRNHSDIDLYGNDVCYSYASSFCHTILNTLSKMSDHGAMLLNFLCETRYTAIFEILNYAHQHVVNLEYLKDSASELKFITFSEVPQNFDSVVTNLCSLPPDYSIEIARCLHLSTTNYDIIENKQDILNEYLLSIKYRHECEGSVLYFLDDNDRVVGLLKKKTIWYVILRAIREKTRPMCSHWEKSRKMDLSETLSKTEKRLCEIQGWLKYSDEILKCWTDLACQFIKWLSNEIKKKTISVKDISDHYPIVWTKFLNETNSNDNFMTKYMNNLTSNDNVWKQLNEIKTSSITTKDQYTSRQGRKTKQPSGDVTVADDDNVDINVRSLHLFDKEESDTVEDEEKSDQDDNK</sequence>
<dbReference type="Proteomes" id="UP000682733">
    <property type="component" value="Unassembled WGS sequence"/>
</dbReference>
<dbReference type="Pfam" id="PF25536">
    <property type="entry name" value="DUF7920"/>
    <property type="match status" value="1"/>
</dbReference>
<dbReference type="EMBL" id="CAJOBA010000550">
    <property type="protein sequence ID" value="CAF3540597.1"/>
    <property type="molecule type" value="Genomic_DNA"/>
</dbReference>
<reference evidence="4" key="1">
    <citation type="submission" date="2021-02" db="EMBL/GenBank/DDBJ databases">
        <authorList>
            <person name="Nowell W R."/>
        </authorList>
    </citation>
    <scope>NUCLEOTIDE SEQUENCE</scope>
</reference>
<dbReference type="PANTHER" id="PTHR38566">
    <property type="entry name" value="RNA_LIG_T4_1 DOMAIN-CONTAINING PROTEIN"/>
    <property type="match status" value="1"/>
</dbReference>
<dbReference type="AlphaFoldDB" id="A0A813QF93"/>
<evidence type="ECO:0000256" key="1">
    <source>
        <dbReference type="SAM" id="MobiDB-lite"/>
    </source>
</evidence>
<evidence type="ECO:0000313" key="6">
    <source>
        <dbReference type="EMBL" id="CAF3547664.1"/>
    </source>
</evidence>
<feature type="compositionally biased region" description="Acidic residues" evidence="1">
    <location>
        <begin position="552"/>
        <end position="569"/>
    </location>
</feature>
<feature type="region of interest" description="Disordered" evidence="1">
    <location>
        <begin position="513"/>
        <end position="536"/>
    </location>
</feature>
<dbReference type="Proteomes" id="UP000681722">
    <property type="component" value="Unassembled WGS sequence"/>
</dbReference>
<dbReference type="EMBL" id="CAJNOK010000550">
    <property type="protein sequence ID" value="CAF0760832.1"/>
    <property type="molecule type" value="Genomic_DNA"/>
</dbReference>
<dbReference type="EMBL" id="CAJOBC010000163">
    <property type="protein sequence ID" value="CAF3547664.1"/>
    <property type="molecule type" value="Genomic_DNA"/>
</dbReference>